<dbReference type="AlphaFoldDB" id="A0A0F8XM71"/>
<sequence>MARIPIKWGRYHTLIGDRKIHVHGEADKRLSCSICYRITHRQPPLDRIGIGDPYEKIELEGSDIFPILMLAHPDCVSDLIEGSI</sequence>
<gene>
    <name evidence="1" type="ORF">LCGC14_3006540</name>
</gene>
<accession>A0A0F8XM71</accession>
<protein>
    <submittedName>
        <fullName evidence="1">Uncharacterized protein</fullName>
    </submittedName>
</protein>
<organism evidence="1">
    <name type="scientific">marine sediment metagenome</name>
    <dbReference type="NCBI Taxonomy" id="412755"/>
    <lineage>
        <taxon>unclassified sequences</taxon>
        <taxon>metagenomes</taxon>
        <taxon>ecological metagenomes</taxon>
    </lineage>
</organism>
<proteinExistence type="predicted"/>
<evidence type="ECO:0000313" key="1">
    <source>
        <dbReference type="EMBL" id="KKK62215.1"/>
    </source>
</evidence>
<comment type="caution">
    <text evidence="1">The sequence shown here is derived from an EMBL/GenBank/DDBJ whole genome shotgun (WGS) entry which is preliminary data.</text>
</comment>
<reference evidence="1" key="1">
    <citation type="journal article" date="2015" name="Nature">
        <title>Complex archaea that bridge the gap between prokaryotes and eukaryotes.</title>
        <authorList>
            <person name="Spang A."/>
            <person name="Saw J.H."/>
            <person name="Jorgensen S.L."/>
            <person name="Zaremba-Niedzwiedzka K."/>
            <person name="Martijn J."/>
            <person name="Lind A.E."/>
            <person name="van Eijk R."/>
            <person name="Schleper C."/>
            <person name="Guy L."/>
            <person name="Ettema T.J."/>
        </authorList>
    </citation>
    <scope>NUCLEOTIDE SEQUENCE</scope>
</reference>
<name>A0A0F8XM71_9ZZZZ</name>
<dbReference type="EMBL" id="LAZR01062102">
    <property type="protein sequence ID" value="KKK62215.1"/>
    <property type="molecule type" value="Genomic_DNA"/>
</dbReference>